<accession>A0A9W4T9D8</accession>
<evidence type="ECO:0000256" key="1">
    <source>
        <dbReference type="SAM" id="MobiDB-lite"/>
    </source>
</evidence>
<feature type="region of interest" description="Disordered" evidence="1">
    <location>
        <begin position="211"/>
        <end position="239"/>
    </location>
</feature>
<sequence>AYFDETHPEDYRFLDFYEYRSQQSDFTFSFQKESDKLKKDLGSLITNGSDEMKEGANLLNKSFKREASQLRWTTACCPPYGLIVRCGKRKPSQLRWTTACCLPYGLLGHREYFSDVDAFWRKIELHEELHDIEEEASRSIMHDTVKVVDTAIGNARSTIENVNTRLTNPRKRVNNVTVPEGIKKIKGSSISDTSLSIDEESEAYMKQNENMNEKDREDGHQPQNGRDSENGLREASESMVGRIERTPLIVDDIDLEEIFKDYCDECGNNFDDIMDMRPTSSFTDGITEEYWDKF</sequence>
<dbReference type="AlphaFoldDB" id="A0A9W4T9D8"/>
<dbReference type="OrthoDB" id="2443600at2759"/>
<proteinExistence type="predicted"/>
<dbReference type="EMBL" id="CAMKVN010014659">
    <property type="protein sequence ID" value="CAI2196654.1"/>
    <property type="molecule type" value="Genomic_DNA"/>
</dbReference>
<gene>
    <name evidence="2" type="ORF">FWILDA_LOCUS17687</name>
</gene>
<protein>
    <submittedName>
        <fullName evidence="2">18922_t:CDS:1</fullName>
    </submittedName>
</protein>
<feature type="non-terminal residue" evidence="2">
    <location>
        <position position="294"/>
    </location>
</feature>
<feature type="compositionally biased region" description="Basic and acidic residues" evidence="1">
    <location>
        <begin position="211"/>
        <end position="236"/>
    </location>
</feature>
<evidence type="ECO:0000313" key="2">
    <source>
        <dbReference type="EMBL" id="CAI2196654.1"/>
    </source>
</evidence>
<organism evidence="2 3">
    <name type="scientific">Funneliformis geosporum</name>
    <dbReference type="NCBI Taxonomy" id="1117311"/>
    <lineage>
        <taxon>Eukaryota</taxon>
        <taxon>Fungi</taxon>
        <taxon>Fungi incertae sedis</taxon>
        <taxon>Mucoromycota</taxon>
        <taxon>Glomeromycotina</taxon>
        <taxon>Glomeromycetes</taxon>
        <taxon>Glomerales</taxon>
        <taxon>Glomeraceae</taxon>
        <taxon>Funneliformis</taxon>
    </lineage>
</organism>
<dbReference type="Proteomes" id="UP001153678">
    <property type="component" value="Unassembled WGS sequence"/>
</dbReference>
<name>A0A9W4T9D8_9GLOM</name>
<evidence type="ECO:0000313" key="3">
    <source>
        <dbReference type="Proteomes" id="UP001153678"/>
    </source>
</evidence>
<keyword evidence="3" id="KW-1185">Reference proteome</keyword>
<feature type="non-terminal residue" evidence="2">
    <location>
        <position position="1"/>
    </location>
</feature>
<comment type="caution">
    <text evidence="2">The sequence shown here is derived from an EMBL/GenBank/DDBJ whole genome shotgun (WGS) entry which is preliminary data.</text>
</comment>
<reference evidence="2" key="1">
    <citation type="submission" date="2022-08" db="EMBL/GenBank/DDBJ databases">
        <authorList>
            <person name="Kallberg Y."/>
            <person name="Tangrot J."/>
            <person name="Rosling A."/>
        </authorList>
    </citation>
    <scope>NUCLEOTIDE SEQUENCE</scope>
    <source>
        <strain evidence="2">Wild A</strain>
    </source>
</reference>